<dbReference type="WBParaSite" id="nRc.2.0.1.t23468-RA">
    <property type="protein sequence ID" value="nRc.2.0.1.t23468-RA"/>
    <property type="gene ID" value="nRc.2.0.1.g23468"/>
</dbReference>
<organism evidence="1 2">
    <name type="scientific">Romanomermis culicivorax</name>
    <name type="common">Nematode worm</name>
    <dbReference type="NCBI Taxonomy" id="13658"/>
    <lineage>
        <taxon>Eukaryota</taxon>
        <taxon>Metazoa</taxon>
        <taxon>Ecdysozoa</taxon>
        <taxon>Nematoda</taxon>
        <taxon>Enoplea</taxon>
        <taxon>Dorylaimia</taxon>
        <taxon>Mermithida</taxon>
        <taxon>Mermithoidea</taxon>
        <taxon>Mermithidae</taxon>
        <taxon>Romanomermis</taxon>
    </lineage>
</organism>
<dbReference type="GO" id="GO:0045892">
    <property type="term" value="P:negative regulation of DNA-templated transcription"/>
    <property type="evidence" value="ECO:0007669"/>
    <property type="project" value="TreeGrafter"/>
</dbReference>
<dbReference type="AlphaFoldDB" id="A0A915JAF4"/>
<dbReference type="GO" id="GO:0042393">
    <property type="term" value="F:histone binding"/>
    <property type="evidence" value="ECO:0007669"/>
    <property type="project" value="TreeGrafter"/>
</dbReference>
<dbReference type="SUPFAM" id="SSF47769">
    <property type="entry name" value="SAM/Pointed domain"/>
    <property type="match status" value="1"/>
</dbReference>
<evidence type="ECO:0000313" key="2">
    <source>
        <dbReference type="WBParaSite" id="nRc.2.0.1.t23468-RA"/>
    </source>
</evidence>
<sequence length="300" mass="33579">MILTADNHCITVSGVVKCLSLLATKKLDRRLKSRKRQYHQRSSATASDARKLVAKANFNTTVASVASSRAASSDFTRRTRFFYRRHTSISEQNSVANGIGILKLDATQKRLTRNLAKAKLQLRSSKALTTAKSIVQEEIFPDQNGISHIDEPSSVLTKIDSVPSVVELSPFVVDPRHAYQNSPLSAPSPCSSTTNVNFHIPPVLTNPMEWSHEHLFCWLSNSDLSTNLALRLKEEVKFEQINFYSPDFNTVYSQLVDGQAFMLLTLPDVQRFLGLKLGPALKLCEIIKQLKVIYLNEFAN</sequence>
<dbReference type="GO" id="GO:0005634">
    <property type="term" value="C:nucleus"/>
    <property type="evidence" value="ECO:0007669"/>
    <property type="project" value="TreeGrafter"/>
</dbReference>
<reference evidence="2" key="1">
    <citation type="submission" date="2022-11" db="UniProtKB">
        <authorList>
            <consortium name="WormBaseParasite"/>
        </authorList>
    </citation>
    <scope>IDENTIFICATION</scope>
</reference>
<dbReference type="PANTHER" id="PTHR12247:SF132">
    <property type="entry name" value="POLYCOMB PROTEIN SCM"/>
    <property type="match status" value="1"/>
</dbReference>
<dbReference type="Gene3D" id="1.10.150.50">
    <property type="entry name" value="Transcription Factor, Ets-1"/>
    <property type="match status" value="1"/>
</dbReference>
<dbReference type="InterPro" id="IPR013761">
    <property type="entry name" value="SAM/pointed_sf"/>
</dbReference>
<protein>
    <submittedName>
        <fullName evidence="2">SAM domain-containing protein</fullName>
    </submittedName>
</protein>
<accession>A0A915JAF4</accession>
<dbReference type="Proteomes" id="UP000887565">
    <property type="component" value="Unplaced"/>
</dbReference>
<proteinExistence type="predicted"/>
<dbReference type="GO" id="GO:0003682">
    <property type="term" value="F:chromatin binding"/>
    <property type="evidence" value="ECO:0007669"/>
    <property type="project" value="TreeGrafter"/>
</dbReference>
<dbReference type="InterPro" id="IPR050548">
    <property type="entry name" value="PcG_chromatin_remod_factors"/>
</dbReference>
<keyword evidence="1" id="KW-1185">Reference proteome</keyword>
<name>A0A915JAF4_ROMCU</name>
<evidence type="ECO:0000313" key="1">
    <source>
        <dbReference type="Proteomes" id="UP000887565"/>
    </source>
</evidence>
<dbReference type="PANTHER" id="PTHR12247">
    <property type="entry name" value="POLYCOMB GROUP PROTEIN"/>
    <property type="match status" value="1"/>
</dbReference>